<dbReference type="HOGENOM" id="CLU_167330_0_0_3"/>
<dbReference type="Proteomes" id="UP000000268">
    <property type="component" value="Chromosome"/>
</dbReference>
<dbReference type="AlphaFoldDB" id="B0CBQ4"/>
<keyword evidence="2" id="KW-1185">Reference proteome</keyword>
<reference evidence="1 2" key="1">
    <citation type="journal article" date="2008" name="Proc. Natl. Acad. Sci. U.S.A.">
        <title>Niche adaptation and genome expansion in the chlorophyll d-producing cyanobacterium Acaryochloris marina.</title>
        <authorList>
            <person name="Swingley W.D."/>
            <person name="Chen M."/>
            <person name="Cheung P.C."/>
            <person name="Conrad A.L."/>
            <person name="Dejesa L.C."/>
            <person name="Hao J."/>
            <person name="Honchak B.M."/>
            <person name="Karbach L.E."/>
            <person name="Kurdoglu A."/>
            <person name="Lahiri S."/>
            <person name="Mastrian S.D."/>
            <person name="Miyashita H."/>
            <person name="Page L."/>
            <person name="Ramakrishna P."/>
            <person name="Satoh S."/>
            <person name="Sattley W.M."/>
            <person name="Shimada Y."/>
            <person name="Taylor H.L."/>
            <person name="Tomo T."/>
            <person name="Tsuchiya T."/>
            <person name="Wang Z.T."/>
            <person name="Raymond J."/>
            <person name="Mimuro M."/>
            <person name="Blankenship R.E."/>
            <person name="Touchman J.W."/>
        </authorList>
    </citation>
    <scope>NUCLEOTIDE SEQUENCE [LARGE SCALE GENOMIC DNA]</scope>
    <source>
        <strain evidence="2">MBIC 11017</strain>
    </source>
</reference>
<proteinExistence type="predicted"/>
<dbReference type="EMBL" id="CP000828">
    <property type="protein sequence ID" value="ABW29172.1"/>
    <property type="molecule type" value="Genomic_DNA"/>
</dbReference>
<organism evidence="1 2">
    <name type="scientific">Acaryochloris marina (strain MBIC 11017)</name>
    <dbReference type="NCBI Taxonomy" id="329726"/>
    <lineage>
        <taxon>Bacteria</taxon>
        <taxon>Bacillati</taxon>
        <taxon>Cyanobacteriota</taxon>
        <taxon>Cyanophyceae</taxon>
        <taxon>Acaryochloridales</taxon>
        <taxon>Acaryochloridaceae</taxon>
        <taxon>Acaryochloris</taxon>
    </lineage>
</organism>
<sequence>MLTVEDITGFFLENASKSSQSPIENSQNIPIIESWVGVEKDGRAVIQGKLFGHPQHPLGVKMMTSTIQRYFGGAGHVYVKTRNSLYELGQPLHELALPVEMPDFQSMAKMTIWH</sequence>
<protein>
    <submittedName>
        <fullName evidence="1">Uncharacterized protein</fullName>
    </submittedName>
</protein>
<dbReference type="RefSeq" id="WP_012164510.1">
    <property type="nucleotide sequence ID" value="NC_009925.1"/>
</dbReference>
<name>B0CBQ4_ACAM1</name>
<dbReference type="OrthoDB" id="7870532at2"/>
<evidence type="ECO:0000313" key="2">
    <source>
        <dbReference type="Proteomes" id="UP000000268"/>
    </source>
</evidence>
<evidence type="ECO:0000313" key="1">
    <source>
        <dbReference type="EMBL" id="ABW29172.1"/>
    </source>
</evidence>
<gene>
    <name evidence="1" type="ordered locus">AM1_4192</name>
</gene>
<accession>B0CBQ4</accession>
<dbReference type="KEGG" id="amr:AM1_4192"/>